<dbReference type="GO" id="GO:0016020">
    <property type="term" value="C:membrane"/>
    <property type="evidence" value="ECO:0007669"/>
    <property type="project" value="UniProtKB-SubCell"/>
</dbReference>
<evidence type="ECO:0000256" key="1">
    <source>
        <dbReference type="ARBA" id="ARBA00004141"/>
    </source>
</evidence>
<keyword evidence="3 5" id="KW-1133">Transmembrane helix</keyword>
<feature type="transmembrane region" description="Helical" evidence="5">
    <location>
        <begin position="205"/>
        <end position="228"/>
    </location>
</feature>
<proteinExistence type="evidence at transcript level"/>
<evidence type="ECO:0000256" key="3">
    <source>
        <dbReference type="ARBA" id="ARBA00022989"/>
    </source>
</evidence>
<keyword evidence="2 5" id="KW-0812">Transmembrane</keyword>
<feature type="transmembrane region" description="Helical" evidence="5">
    <location>
        <begin position="240"/>
        <end position="262"/>
    </location>
</feature>
<dbReference type="EMBL" id="KT163724">
    <property type="protein sequence ID" value="AKN21674.1"/>
    <property type="molecule type" value="mRNA"/>
</dbReference>
<dbReference type="InterPro" id="IPR003689">
    <property type="entry name" value="ZIP"/>
</dbReference>
<feature type="transmembrane region" description="Helical" evidence="5">
    <location>
        <begin position="45"/>
        <end position="65"/>
    </location>
</feature>
<dbReference type="AlphaFoldDB" id="A0A0H3YJK8"/>
<feature type="transmembrane region" description="Helical" evidence="5">
    <location>
        <begin position="146"/>
        <end position="171"/>
    </location>
</feature>
<dbReference type="GO" id="GO:0005385">
    <property type="term" value="F:zinc ion transmembrane transporter activity"/>
    <property type="evidence" value="ECO:0007669"/>
    <property type="project" value="TreeGrafter"/>
</dbReference>
<dbReference type="PANTHER" id="PTHR16950:SF16">
    <property type="entry name" value="ZINC TRANSPORTER ZIP13"/>
    <property type="match status" value="1"/>
</dbReference>
<evidence type="ECO:0000256" key="4">
    <source>
        <dbReference type="ARBA" id="ARBA00023136"/>
    </source>
</evidence>
<reference evidence="6" key="1">
    <citation type="journal article" date="2015" name="Elife">
        <title>Stem cells and fluid flow drive cyst formation in an invertebrate excretory organ.</title>
        <authorList>
            <person name="Thi-Kim Vu H."/>
            <person name="Rink J.C."/>
            <person name="McKinney S.A."/>
            <person name="McClain M."/>
            <person name="Lakshmanaperumal N."/>
            <person name="Alexander R."/>
            <person name="Sanchez Alvarado A."/>
        </authorList>
    </citation>
    <scope>NUCLEOTIDE SEQUENCE</scope>
</reference>
<comment type="subcellular location">
    <subcellularLocation>
        <location evidence="1">Membrane</location>
        <topology evidence="1">Multi-pass membrane protein</topology>
    </subcellularLocation>
</comment>
<protein>
    <submittedName>
        <fullName evidence="6">Slc39a-9</fullName>
    </submittedName>
</protein>
<dbReference type="Pfam" id="PF02535">
    <property type="entry name" value="Zip"/>
    <property type="match status" value="1"/>
</dbReference>
<gene>
    <name evidence="6" type="primary">slc39a-9</name>
</gene>
<dbReference type="GO" id="GO:0006882">
    <property type="term" value="P:intracellular zinc ion homeostasis"/>
    <property type="evidence" value="ECO:0007669"/>
    <property type="project" value="TreeGrafter"/>
</dbReference>
<organism evidence="6">
    <name type="scientific">Schmidtea mediterranea</name>
    <name type="common">Freshwater planarian flatworm</name>
    <dbReference type="NCBI Taxonomy" id="79327"/>
    <lineage>
        <taxon>Eukaryota</taxon>
        <taxon>Metazoa</taxon>
        <taxon>Spiralia</taxon>
        <taxon>Lophotrochozoa</taxon>
        <taxon>Platyhelminthes</taxon>
        <taxon>Rhabditophora</taxon>
        <taxon>Seriata</taxon>
        <taxon>Tricladida</taxon>
        <taxon>Continenticola</taxon>
        <taxon>Geoplanoidea</taxon>
        <taxon>Dugesiidae</taxon>
        <taxon>Schmidtea</taxon>
    </lineage>
</organism>
<evidence type="ECO:0000256" key="2">
    <source>
        <dbReference type="ARBA" id="ARBA00022692"/>
    </source>
</evidence>
<name>A0A0H3YJK8_SCHMD</name>
<dbReference type="OrthoDB" id="200954at2759"/>
<dbReference type="PANTHER" id="PTHR16950">
    <property type="entry name" value="ZINC TRANSPORTER SLC39A7 HISTIDINE-RICH MEMBRANE PROTEIN KE4"/>
    <property type="match status" value="1"/>
</dbReference>
<keyword evidence="4 5" id="KW-0472">Membrane</keyword>
<evidence type="ECO:0000313" key="6">
    <source>
        <dbReference type="EMBL" id="AKN21674.1"/>
    </source>
</evidence>
<feature type="transmembrane region" description="Helical" evidence="5">
    <location>
        <begin position="274"/>
        <end position="298"/>
    </location>
</feature>
<accession>A0A0H3YJK8</accession>
<feature type="transmembrane region" description="Helical" evidence="5">
    <location>
        <begin position="6"/>
        <end position="25"/>
    </location>
</feature>
<evidence type="ECO:0000256" key="5">
    <source>
        <dbReference type="SAM" id="Phobius"/>
    </source>
</evidence>
<sequence>MLYLFFIYIFLLIILTVMPLIMLKIFKNIDFVSKFTRYGLFEKRLLSFTMGLLLGDVFLNIMPMVWRNYKVKSNLNLLVAGLWTIGGLITFFICEKSLNIIGITVGRSADMTLKCYDQSDLNHNSNNNNNQAIKTKKLFSKKIKEIGYLALIVSCLENLFYGILMGTAFTLTGKIGLFTTLCVLIHEIPYELRDFVLLMHSGFDIYHTVLCQYFSSSWKIIGGLLCLILDEKLSNLLELWLLPVIGGALLYIALVIMGPFVISEQSPKESGLQLLFICVGISITACISLGSKSIPIFYKFLV</sequence>
<feature type="transmembrane region" description="Helical" evidence="5">
    <location>
        <begin position="77"/>
        <end position="94"/>
    </location>
</feature>